<feature type="coiled-coil region" evidence="1">
    <location>
        <begin position="146"/>
        <end position="173"/>
    </location>
</feature>
<gene>
    <name evidence="3" type="ORF">BKA67DRAFT_545855</name>
</gene>
<evidence type="ECO:0000313" key="3">
    <source>
        <dbReference type="EMBL" id="KAH6659814.1"/>
    </source>
</evidence>
<feature type="compositionally biased region" description="Low complexity" evidence="2">
    <location>
        <begin position="202"/>
        <end position="213"/>
    </location>
</feature>
<sequence length="347" mass="36833">MAPDLNSLPPSPSGYSRTMTSPTANGDSPVVGTDSPPPASRSQSISLQAAATMNAGLQRRSSNSSVSRQQPSPAGRRRSTVLMNIQHNDPSLPPAGEIQEGSGAPAGAALIASSPRPMSGSPLLMATRDPYHNRTPSLGELHQELEAEQEAQVNRLLHQIRRQQVELQQLHAAQDQNQTAVAADDATPTSERSRSASIVIPSAGVAQASSSVSTPRSPVLPRGSFDIAQTSLRPSRTPSRSLSRQTSSSRMRSGSISAGDSGDPSLLSGRDETAFYQAETQSLVRENQMLRHRIRELERQLTDAQTASSVTREPAQPSHLLQSQSVSEDESGTSRPSATTMGPPKAE</sequence>
<feature type="compositionally biased region" description="Polar residues" evidence="2">
    <location>
        <begin position="40"/>
        <end position="51"/>
    </location>
</feature>
<evidence type="ECO:0000256" key="1">
    <source>
        <dbReference type="SAM" id="Coils"/>
    </source>
</evidence>
<feature type="region of interest" description="Disordered" evidence="2">
    <location>
        <begin position="174"/>
        <end position="269"/>
    </location>
</feature>
<dbReference type="RefSeq" id="XP_045963945.1">
    <property type="nucleotide sequence ID" value="XM_046101352.1"/>
</dbReference>
<keyword evidence="1" id="KW-0175">Coiled coil</keyword>
<feature type="compositionally biased region" description="Low complexity" evidence="2">
    <location>
        <begin position="231"/>
        <end position="257"/>
    </location>
</feature>
<feature type="region of interest" description="Disordered" evidence="2">
    <location>
        <begin position="1"/>
        <end position="78"/>
    </location>
</feature>
<dbReference type="EMBL" id="JAGPXC010000001">
    <property type="protein sequence ID" value="KAH6659814.1"/>
    <property type="molecule type" value="Genomic_DNA"/>
</dbReference>
<feature type="compositionally biased region" description="Low complexity" evidence="2">
    <location>
        <begin position="58"/>
        <end position="72"/>
    </location>
</feature>
<feature type="compositionally biased region" description="Polar residues" evidence="2">
    <location>
        <begin position="302"/>
        <end position="311"/>
    </location>
</feature>
<feature type="compositionally biased region" description="Polar residues" evidence="2">
    <location>
        <begin position="13"/>
        <end position="26"/>
    </location>
</feature>
<dbReference type="OrthoDB" id="5407781at2759"/>
<dbReference type="AlphaFoldDB" id="A0A9P8UV78"/>
<accession>A0A9P8UV78</accession>
<evidence type="ECO:0000256" key="2">
    <source>
        <dbReference type="SAM" id="MobiDB-lite"/>
    </source>
</evidence>
<dbReference type="PANTHER" id="PTHR39610">
    <property type="entry name" value="BZIP DOMAIN-CONTAINING PROTEIN-RELATED"/>
    <property type="match status" value="1"/>
</dbReference>
<dbReference type="Proteomes" id="UP000758603">
    <property type="component" value="Unassembled WGS sequence"/>
</dbReference>
<keyword evidence="4" id="KW-1185">Reference proteome</keyword>
<name>A0A9P8UV78_9PEZI</name>
<dbReference type="GeneID" id="70130244"/>
<organism evidence="3 4">
    <name type="scientific">Truncatella angustata</name>
    <dbReference type="NCBI Taxonomy" id="152316"/>
    <lineage>
        <taxon>Eukaryota</taxon>
        <taxon>Fungi</taxon>
        <taxon>Dikarya</taxon>
        <taxon>Ascomycota</taxon>
        <taxon>Pezizomycotina</taxon>
        <taxon>Sordariomycetes</taxon>
        <taxon>Xylariomycetidae</taxon>
        <taxon>Amphisphaeriales</taxon>
        <taxon>Sporocadaceae</taxon>
        <taxon>Truncatella</taxon>
    </lineage>
</organism>
<proteinExistence type="predicted"/>
<feature type="region of interest" description="Disordered" evidence="2">
    <location>
        <begin position="295"/>
        <end position="347"/>
    </location>
</feature>
<reference evidence="3" key="1">
    <citation type="journal article" date="2021" name="Nat. Commun.">
        <title>Genetic determinants of endophytism in the Arabidopsis root mycobiome.</title>
        <authorList>
            <person name="Mesny F."/>
            <person name="Miyauchi S."/>
            <person name="Thiergart T."/>
            <person name="Pickel B."/>
            <person name="Atanasova L."/>
            <person name="Karlsson M."/>
            <person name="Huettel B."/>
            <person name="Barry K.W."/>
            <person name="Haridas S."/>
            <person name="Chen C."/>
            <person name="Bauer D."/>
            <person name="Andreopoulos W."/>
            <person name="Pangilinan J."/>
            <person name="LaButti K."/>
            <person name="Riley R."/>
            <person name="Lipzen A."/>
            <person name="Clum A."/>
            <person name="Drula E."/>
            <person name="Henrissat B."/>
            <person name="Kohler A."/>
            <person name="Grigoriev I.V."/>
            <person name="Martin F.M."/>
            <person name="Hacquard S."/>
        </authorList>
    </citation>
    <scope>NUCLEOTIDE SEQUENCE</scope>
    <source>
        <strain evidence="3">MPI-SDFR-AT-0073</strain>
    </source>
</reference>
<comment type="caution">
    <text evidence="3">The sequence shown here is derived from an EMBL/GenBank/DDBJ whole genome shotgun (WGS) entry which is preliminary data.</text>
</comment>
<dbReference type="PANTHER" id="PTHR39610:SF2">
    <property type="entry name" value="BZIP DOMAIN-CONTAINING PROTEIN"/>
    <property type="match status" value="1"/>
</dbReference>
<evidence type="ECO:0000313" key="4">
    <source>
        <dbReference type="Proteomes" id="UP000758603"/>
    </source>
</evidence>
<protein>
    <submittedName>
        <fullName evidence="3">Uncharacterized protein</fullName>
    </submittedName>
</protein>